<keyword evidence="1" id="KW-0472">Membrane</keyword>
<sequence>MRKPIDKFSGKSAGEIYEKEDLLENDNLEKDDRLAMFLAAIKVFLPGLLIVIAPLLLFAILL</sequence>
<evidence type="ECO:0000313" key="5">
    <source>
        <dbReference type="Proteomes" id="UP000255124"/>
    </source>
</evidence>
<dbReference type="EMBL" id="UFTA01000002">
    <property type="protein sequence ID" value="SUU93279.1"/>
    <property type="molecule type" value="Genomic_DNA"/>
</dbReference>
<evidence type="ECO:0000313" key="3">
    <source>
        <dbReference type="EMBL" id="SUU93279.1"/>
    </source>
</evidence>
<protein>
    <submittedName>
        <fullName evidence="2">Uncharacterized protein</fullName>
    </submittedName>
</protein>
<name>A0A2I1MBX4_9FIRM</name>
<keyword evidence="1" id="KW-0812">Transmembrane</keyword>
<dbReference type="Proteomes" id="UP000255124">
    <property type="component" value="Unassembled WGS sequence"/>
</dbReference>
<organism evidence="2 4">
    <name type="scientific">Anaerococcus octavius</name>
    <dbReference type="NCBI Taxonomy" id="54007"/>
    <lineage>
        <taxon>Bacteria</taxon>
        <taxon>Bacillati</taxon>
        <taxon>Bacillota</taxon>
        <taxon>Tissierellia</taxon>
        <taxon>Tissierellales</taxon>
        <taxon>Peptoniphilaceae</taxon>
        <taxon>Anaerococcus</taxon>
    </lineage>
</organism>
<evidence type="ECO:0000313" key="2">
    <source>
        <dbReference type="EMBL" id="PKZ17602.1"/>
    </source>
</evidence>
<feature type="transmembrane region" description="Helical" evidence="1">
    <location>
        <begin position="34"/>
        <end position="61"/>
    </location>
</feature>
<keyword evidence="1" id="KW-1133">Transmembrane helix</keyword>
<dbReference type="Proteomes" id="UP000234335">
    <property type="component" value="Unassembled WGS sequence"/>
</dbReference>
<dbReference type="RefSeq" id="WP_101539761.1">
    <property type="nucleotide sequence ID" value="NZ_JBHWQV010000094.1"/>
</dbReference>
<reference evidence="2 4" key="1">
    <citation type="submission" date="2017-12" db="EMBL/GenBank/DDBJ databases">
        <title>Phylogenetic diversity of female urinary microbiome.</title>
        <authorList>
            <person name="Thomas-White K."/>
            <person name="Wolfe A.J."/>
        </authorList>
    </citation>
    <scope>NUCLEOTIDE SEQUENCE [LARGE SCALE GENOMIC DNA]</scope>
    <source>
        <strain evidence="2 4">UMB0119</strain>
    </source>
</reference>
<gene>
    <name evidence="2" type="ORF">CYJ34_02520</name>
    <name evidence="3" type="ORF">NCTC9810_01630</name>
</gene>
<evidence type="ECO:0000313" key="4">
    <source>
        <dbReference type="Proteomes" id="UP000234335"/>
    </source>
</evidence>
<accession>A0A2I1MBX4</accession>
<reference evidence="3 5" key="2">
    <citation type="submission" date="2018-06" db="EMBL/GenBank/DDBJ databases">
        <authorList>
            <consortium name="Pathogen Informatics"/>
            <person name="Doyle S."/>
        </authorList>
    </citation>
    <scope>NUCLEOTIDE SEQUENCE [LARGE SCALE GENOMIC DNA]</scope>
    <source>
        <strain evidence="3 5">NCTC9810</strain>
    </source>
</reference>
<keyword evidence="4" id="KW-1185">Reference proteome</keyword>
<dbReference type="EMBL" id="PKGS01000001">
    <property type="protein sequence ID" value="PKZ17602.1"/>
    <property type="molecule type" value="Genomic_DNA"/>
</dbReference>
<dbReference type="AlphaFoldDB" id="A0A2I1MBX4"/>
<proteinExistence type="predicted"/>
<evidence type="ECO:0000256" key="1">
    <source>
        <dbReference type="SAM" id="Phobius"/>
    </source>
</evidence>